<dbReference type="Pfam" id="PF02929">
    <property type="entry name" value="Bgal_small_N"/>
    <property type="match status" value="1"/>
</dbReference>
<dbReference type="InterPro" id="IPR004199">
    <property type="entry name" value="B-gal_small/dom_5"/>
</dbReference>
<comment type="catalytic activity">
    <reaction evidence="1 10">
        <text>Hydrolysis of terminal non-reducing beta-D-galactose residues in beta-D-galactosides.</text>
        <dbReference type="EC" id="3.2.1.23"/>
    </reaction>
</comment>
<dbReference type="SMART" id="SM01038">
    <property type="entry name" value="Bgal_small_N"/>
    <property type="match status" value="1"/>
</dbReference>
<dbReference type="InterPro" id="IPR011013">
    <property type="entry name" value="Gal_mutarotase_sf_dom"/>
</dbReference>
<dbReference type="Gene3D" id="3.20.20.80">
    <property type="entry name" value="Glycosidases"/>
    <property type="match status" value="1"/>
</dbReference>
<dbReference type="InterPro" id="IPR023230">
    <property type="entry name" value="Glyco_hydro_2_CS"/>
</dbReference>
<evidence type="ECO:0000256" key="10">
    <source>
        <dbReference type="RuleBase" id="RU361154"/>
    </source>
</evidence>
<dbReference type="PANTHER" id="PTHR46323:SF2">
    <property type="entry name" value="BETA-GALACTOSIDASE"/>
    <property type="match status" value="1"/>
</dbReference>
<evidence type="ECO:0000313" key="13">
    <source>
        <dbReference type="Proteomes" id="UP001172083"/>
    </source>
</evidence>
<evidence type="ECO:0000256" key="9">
    <source>
        <dbReference type="ARBA" id="ARBA00032230"/>
    </source>
</evidence>
<dbReference type="SUPFAM" id="SSF51445">
    <property type="entry name" value="(Trans)glycosidases"/>
    <property type="match status" value="1"/>
</dbReference>
<evidence type="ECO:0000313" key="12">
    <source>
        <dbReference type="EMBL" id="MDN5215182.1"/>
    </source>
</evidence>
<dbReference type="SUPFAM" id="SSF74650">
    <property type="entry name" value="Galactose mutarotase-like"/>
    <property type="match status" value="1"/>
</dbReference>
<dbReference type="EMBL" id="JAUJEB010000006">
    <property type="protein sequence ID" value="MDN5215182.1"/>
    <property type="molecule type" value="Genomic_DNA"/>
</dbReference>
<dbReference type="Gene3D" id="2.70.98.10">
    <property type="match status" value="1"/>
</dbReference>
<evidence type="ECO:0000256" key="7">
    <source>
        <dbReference type="ARBA" id="ARBA00022837"/>
    </source>
</evidence>
<dbReference type="InterPro" id="IPR036156">
    <property type="entry name" value="Beta-gal/glucu_dom_sf"/>
</dbReference>
<evidence type="ECO:0000256" key="8">
    <source>
        <dbReference type="ARBA" id="ARBA00023295"/>
    </source>
</evidence>
<dbReference type="Pfam" id="PF16353">
    <property type="entry name" value="LacZ_4"/>
    <property type="match status" value="1"/>
</dbReference>
<dbReference type="Proteomes" id="UP001172083">
    <property type="component" value="Unassembled WGS sequence"/>
</dbReference>
<dbReference type="InterPro" id="IPR006102">
    <property type="entry name" value="Ig-like_GH2"/>
</dbReference>
<proteinExistence type="inferred from homology"/>
<dbReference type="SUPFAM" id="SSF49785">
    <property type="entry name" value="Galactose-binding domain-like"/>
    <property type="match status" value="1"/>
</dbReference>
<evidence type="ECO:0000256" key="6">
    <source>
        <dbReference type="ARBA" id="ARBA00022801"/>
    </source>
</evidence>
<dbReference type="InterPro" id="IPR050347">
    <property type="entry name" value="Bact_Beta-galactosidase"/>
</dbReference>
<evidence type="ECO:0000256" key="2">
    <source>
        <dbReference type="ARBA" id="ARBA00001913"/>
    </source>
</evidence>
<dbReference type="EC" id="3.2.1.23" evidence="5 10"/>
<dbReference type="InterPro" id="IPR013783">
    <property type="entry name" value="Ig-like_fold"/>
</dbReference>
<dbReference type="InterPro" id="IPR023232">
    <property type="entry name" value="Glyco_hydro_2_AS"/>
</dbReference>
<dbReference type="RefSeq" id="WP_346760521.1">
    <property type="nucleotide sequence ID" value="NZ_JAUJEB010000006.1"/>
</dbReference>
<dbReference type="PROSITE" id="PS00719">
    <property type="entry name" value="GLYCOSYL_HYDROL_F2_1"/>
    <property type="match status" value="1"/>
</dbReference>
<evidence type="ECO:0000259" key="11">
    <source>
        <dbReference type="SMART" id="SM01038"/>
    </source>
</evidence>
<dbReference type="GO" id="GO:0016787">
    <property type="term" value="F:hydrolase activity"/>
    <property type="evidence" value="ECO:0007669"/>
    <property type="project" value="UniProtKB-KW"/>
</dbReference>
<dbReference type="InterPro" id="IPR032312">
    <property type="entry name" value="LacZ_4"/>
</dbReference>
<accession>A0ABT8LBQ1</accession>
<dbReference type="Pfam" id="PF00703">
    <property type="entry name" value="Glyco_hydro_2"/>
    <property type="match status" value="1"/>
</dbReference>
<dbReference type="SUPFAM" id="SSF49303">
    <property type="entry name" value="beta-Galactosidase/glucuronidase domain"/>
    <property type="match status" value="2"/>
</dbReference>
<dbReference type="PROSITE" id="PS51257">
    <property type="entry name" value="PROKAR_LIPOPROTEIN"/>
    <property type="match status" value="1"/>
</dbReference>
<dbReference type="InterPro" id="IPR014718">
    <property type="entry name" value="GH-type_carb-bd"/>
</dbReference>
<dbReference type="Pfam" id="PF02836">
    <property type="entry name" value="Glyco_hydro_2_C"/>
    <property type="match status" value="1"/>
</dbReference>
<dbReference type="InterPro" id="IPR006103">
    <property type="entry name" value="Glyco_hydro_2_cat"/>
</dbReference>
<dbReference type="PANTHER" id="PTHR46323">
    <property type="entry name" value="BETA-GALACTOSIDASE"/>
    <property type="match status" value="1"/>
</dbReference>
<comment type="cofactor">
    <cofactor evidence="2">
        <name>Ca(2+)</name>
        <dbReference type="ChEBI" id="CHEBI:29108"/>
    </cofactor>
</comment>
<keyword evidence="6 10" id="KW-0378">Hydrolase</keyword>
<dbReference type="Pfam" id="PF02837">
    <property type="entry name" value="Glyco_hydro_2_N"/>
    <property type="match status" value="1"/>
</dbReference>
<dbReference type="InterPro" id="IPR006101">
    <property type="entry name" value="Glyco_hydro_2"/>
</dbReference>
<dbReference type="InterPro" id="IPR006104">
    <property type="entry name" value="Glyco_hydro_2_N"/>
</dbReference>
<comment type="similarity">
    <text evidence="3 10">Belongs to the glycosyl hydrolase 2 family.</text>
</comment>
<dbReference type="InterPro" id="IPR017853">
    <property type="entry name" value="GH"/>
</dbReference>
<keyword evidence="13" id="KW-1185">Reference proteome</keyword>
<comment type="subunit">
    <text evidence="4">Monomer.</text>
</comment>
<evidence type="ECO:0000256" key="1">
    <source>
        <dbReference type="ARBA" id="ARBA00001412"/>
    </source>
</evidence>
<keyword evidence="8 10" id="KW-0326">Glycosidase</keyword>
<feature type="domain" description="Beta galactosidase small chain/" evidence="11">
    <location>
        <begin position="773"/>
        <end position="1048"/>
    </location>
</feature>
<dbReference type="InterPro" id="IPR008979">
    <property type="entry name" value="Galactose-bd-like_sf"/>
</dbReference>
<organism evidence="12 13">
    <name type="scientific">Agaribacillus aureus</name>
    <dbReference type="NCBI Taxonomy" id="3051825"/>
    <lineage>
        <taxon>Bacteria</taxon>
        <taxon>Pseudomonadati</taxon>
        <taxon>Bacteroidota</taxon>
        <taxon>Cytophagia</taxon>
        <taxon>Cytophagales</taxon>
        <taxon>Splendidivirgaceae</taxon>
        <taxon>Agaribacillus</taxon>
    </lineage>
</organism>
<dbReference type="Gene3D" id="2.60.40.10">
    <property type="entry name" value="Immunoglobulins"/>
    <property type="match status" value="2"/>
</dbReference>
<dbReference type="PROSITE" id="PS00608">
    <property type="entry name" value="GLYCOSYL_HYDROL_F2_2"/>
    <property type="match status" value="1"/>
</dbReference>
<protein>
    <recommendedName>
        <fullName evidence="5 10">Beta-galactosidase</fullName>
        <ecNumber evidence="5 10">3.2.1.23</ecNumber>
    </recommendedName>
    <alternativeName>
        <fullName evidence="9 10">Lactase</fullName>
    </alternativeName>
</protein>
<evidence type="ECO:0000256" key="5">
    <source>
        <dbReference type="ARBA" id="ARBA00012756"/>
    </source>
</evidence>
<keyword evidence="7" id="KW-0106">Calcium</keyword>
<evidence type="ECO:0000256" key="4">
    <source>
        <dbReference type="ARBA" id="ARBA00011245"/>
    </source>
</evidence>
<name>A0ABT8LBQ1_9BACT</name>
<reference evidence="12" key="1">
    <citation type="submission" date="2023-06" db="EMBL/GenBank/DDBJ databases">
        <title>Genomic of Agaribacillus aureum.</title>
        <authorList>
            <person name="Wang G."/>
        </authorList>
    </citation>
    <scope>NUCLEOTIDE SEQUENCE</scope>
    <source>
        <strain evidence="12">BMA12</strain>
    </source>
</reference>
<gene>
    <name evidence="12" type="ORF">QQ020_24090</name>
</gene>
<comment type="caution">
    <text evidence="12">The sequence shown here is derived from an EMBL/GenBank/DDBJ whole genome shotgun (WGS) entry which is preliminary data.</text>
</comment>
<sequence>MAITIKIFGADIKITRTCIPLFTLAILAACTFGTTTFERPAEIEDPTIININREPAHATLFPFENRDLAIANNKSGSAYFKSLNGTWKFNYSDNPETRPGHFYQLQYETNHWDDIIVPGNWELQGFGIPYYLDEEYPFKPAPPYVPKENPVGSYVKTFELPADWKERQVFLYFGSVRSAMYLWVNGQKVGFAKGSKSPIEFNITDHISWQGENKLAVEVYRWSDGSYLEGQDAWRISGIERDVYLYATPNQHLRDYFIRADLDDNYENGSLSIEGQLANYQTSKTLSLSYELIDKDGKVLITDSKTISVDTSASFSFFSNIQSPLKWTAETPDLYQVLLTLKNEDNALLEVISSNIGFRKIEVRDRQLMVNGVPIDIKGVNRCETDPVWGRYVSEERMLEDIRLMKQFNINAVRTSHYPNDEKWYELCDKYGLYVVNEANIEAHGMQYHPDSYEGISDNRNWHSAIIDRIERLVERDKNHTSVIIWSLGNESGDGKNFVSAYNWVRQKDDTRPVQYQEAWYKDHTDLVVPMYKDKHFIEEFALKNDARPLILCEYAHAMGNSVGNLQDYWDVMDKYKNLQGGFIWDWVDQTILKVNDKGDTIWAYGGDMGDPKNMNDSSFCANGLVYADRSLYPYIWEVKKVYQNIKFKPIDLSNGKILVQNDFRFTSLDSFDFKWTVTGNDKELSSGVVKELLINPLREGLLNLPAFDLEVEPGVEYFLKISAFTKWENGVVPAQHEVAWEQFKLPLYENRKIIPWKNIPSLVINDSDKTISGTSERFSFGISKEKGIFTSLKTDNKELIQKGPALNFWRHPIDNDLGNGFDRRAQVWKNVTQNLQVKSVDWNSINNKAAWIKVETFLPDAGADCIIEYVIYGSGDIVITAKLIPGEKALPDLPRFGMSMTLQDDFDNLAWFGRGPQESYWDRKSGAAVGHYAGSVQDQYVSYVRPQENGNKTDVRWLTLTDDEGVGLMVLGDKLGFSAHQFPMDYLDHLGRQAPNKHGNEIKPGDMVSLNLDYKQMGVGGDNTWGAKTHEQYTIPAKEMRFSFRMRPFNSQKEEAFEVNTELVPAFTRLAKLTPPR</sequence>
<evidence type="ECO:0000256" key="3">
    <source>
        <dbReference type="ARBA" id="ARBA00007401"/>
    </source>
</evidence>
<dbReference type="Gene3D" id="2.60.120.260">
    <property type="entry name" value="Galactose-binding domain-like"/>
    <property type="match status" value="1"/>
</dbReference>
<dbReference type="PRINTS" id="PR00132">
    <property type="entry name" value="GLHYDRLASE2"/>
</dbReference>